<keyword evidence="3" id="KW-1185">Reference proteome</keyword>
<evidence type="ECO:0000313" key="3">
    <source>
        <dbReference type="Proteomes" id="UP000002640"/>
    </source>
</evidence>
<reference evidence="2 3" key="1">
    <citation type="journal article" date="2006" name="Science">
        <title>Phytophthora genome sequences uncover evolutionary origins and mechanisms of pathogenesis.</title>
        <authorList>
            <person name="Tyler B.M."/>
            <person name="Tripathy S."/>
            <person name="Zhang X."/>
            <person name="Dehal P."/>
            <person name="Jiang R.H."/>
            <person name="Aerts A."/>
            <person name="Arredondo F.D."/>
            <person name="Baxter L."/>
            <person name="Bensasson D."/>
            <person name="Beynon J.L."/>
            <person name="Chapman J."/>
            <person name="Damasceno C.M."/>
            <person name="Dorrance A.E."/>
            <person name="Dou D."/>
            <person name="Dickerman A.W."/>
            <person name="Dubchak I.L."/>
            <person name="Garbelotto M."/>
            <person name="Gijzen M."/>
            <person name="Gordon S.G."/>
            <person name="Govers F."/>
            <person name="Grunwald N.J."/>
            <person name="Huang W."/>
            <person name="Ivors K.L."/>
            <person name="Jones R.W."/>
            <person name="Kamoun S."/>
            <person name="Krampis K."/>
            <person name="Lamour K.H."/>
            <person name="Lee M.K."/>
            <person name="McDonald W.H."/>
            <person name="Medina M."/>
            <person name="Meijer H.J."/>
            <person name="Nordberg E.K."/>
            <person name="Maclean D.J."/>
            <person name="Ospina-Giraldo M.D."/>
            <person name="Morris P.F."/>
            <person name="Phuntumart V."/>
            <person name="Putnam N.H."/>
            <person name="Rash S."/>
            <person name="Rose J.K."/>
            <person name="Sakihama Y."/>
            <person name="Salamov A.A."/>
            <person name="Savidor A."/>
            <person name="Scheuring C.F."/>
            <person name="Smith B.M."/>
            <person name="Sobral B.W."/>
            <person name="Terry A."/>
            <person name="Torto-Alalibo T.A."/>
            <person name="Win J."/>
            <person name="Xu Z."/>
            <person name="Zhang H."/>
            <person name="Grigoriev I.V."/>
            <person name="Rokhsar D.S."/>
            <person name="Boore J.L."/>
        </authorList>
    </citation>
    <scope>NUCLEOTIDE SEQUENCE [LARGE SCALE GENOMIC DNA]</scope>
    <source>
        <strain evidence="2 3">P6497</strain>
    </source>
</reference>
<dbReference type="PANTHER" id="PTHR46366">
    <property type="entry name" value="PRO-APOPTOTIC SERINE PROTEASE NMA111"/>
    <property type="match status" value="1"/>
</dbReference>
<dbReference type="Proteomes" id="UP000002640">
    <property type="component" value="Unassembled WGS sequence"/>
</dbReference>
<accession>G5A4M5</accession>
<dbReference type="EMBL" id="JH159159">
    <property type="protein sequence ID" value="EGZ09625.1"/>
    <property type="molecule type" value="Genomic_DNA"/>
</dbReference>
<evidence type="ECO:0000256" key="1">
    <source>
        <dbReference type="SAM" id="Phobius"/>
    </source>
</evidence>
<dbReference type="GeneID" id="20660497"/>
<evidence type="ECO:0000313" key="2">
    <source>
        <dbReference type="EMBL" id="EGZ09625.1"/>
    </source>
</evidence>
<protein>
    <submittedName>
        <fullName evidence="2">Uncharacterized protein</fullName>
    </submittedName>
</protein>
<name>G5A4M5_PHYSP</name>
<feature type="transmembrane region" description="Helical" evidence="1">
    <location>
        <begin position="217"/>
        <end position="234"/>
    </location>
</feature>
<feature type="transmembrane region" description="Helical" evidence="1">
    <location>
        <begin position="283"/>
        <end position="301"/>
    </location>
</feature>
<feature type="transmembrane region" description="Helical" evidence="1">
    <location>
        <begin position="347"/>
        <end position="368"/>
    </location>
</feature>
<dbReference type="RefSeq" id="XP_009534486.1">
    <property type="nucleotide sequence ID" value="XM_009536191.1"/>
</dbReference>
<organism evidence="2 3">
    <name type="scientific">Phytophthora sojae (strain P6497)</name>
    <name type="common">Soybean stem and root rot agent</name>
    <name type="synonym">Phytophthora megasperma f. sp. glycines</name>
    <dbReference type="NCBI Taxonomy" id="1094619"/>
    <lineage>
        <taxon>Eukaryota</taxon>
        <taxon>Sar</taxon>
        <taxon>Stramenopiles</taxon>
        <taxon>Oomycota</taxon>
        <taxon>Peronosporomycetes</taxon>
        <taxon>Peronosporales</taxon>
        <taxon>Peronosporaceae</taxon>
        <taxon>Phytophthora</taxon>
    </lineage>
</organism>
<dbReference type="KEGG" id="psoj:PHYSODRAFT_522292"/>
<keyword evidence="1" id="KW-0812">Transmembrane</keyword>
<keyword evidence="1" id="KW-0472">Membrane</keyword>
<proteinExistence type="predicted"/>
<dbReference type="PANTHER" id="PTHR46366:SF1">
    <property type="entry name" value="PDZ DOMAIN-CONTAINING PROTEIN C1685.05"/>
    <property type="match status" value="1"/>
</dbReference>
<dbReference type="OMA" id="IWIAYRS"/>
<dbReference type="InParanoid" id="G5A4M5"/>
<feature type="transmembrane region" description="Helical" evidence="1">
    <location>
        <begin position="388"/>
        <end position="410"/>
    </location>
</feature>
<dbReference type="AlphaFoldDB" id="G5A4M5"/>
<sequence length="553" mass="61828">MESIRSLRGFVSPRRSSVYVVNGKYVDKIKALRDGTAHLTAKRLLLCVWVSVGVVPLILQARSYAKFMAPHKITQDLVAPEGSVGNTTHLNDLCSVEGLVIAGAWWNVVPTHYYSVPAGNLCHFVVPQYNIHGAYLLGADKVSPSSTTPASCSNDSYPFHHYFYHGSIGFYAFYEEASGTYCSIDWTAYVKVNGLGTYDSNGAHLAEDTGDTTYRRSYWYGVFGAIWIAYRTLLIRRSFVSCKRFGRRSDIMQQQMRFKDALVYVQESLRLSAHGARSYHRAVILYLLVEGLMSDLFMLIAQDGFVAKIQYISLGYNLSGILSMLFEMVESMNWLREKWRCFVKRLLFNYETALVGEFCCAAAMQFYLTLLNRSSLKHTQPAAEAVSYYVWSLVGHGVIVFGIVAAILSIRAAGAIVTVKYTFGSLKLFTSPCSVDAALGVRSKMILLGGYVWENGTLCYKVETLKSFGIMSMEEEDDTQFLVLHKLHWLAFPRQDMIVIGEVHGYRVQPCIERPCVGIVSVFGTTLGGPAEASDEALIRPKPVSTRQLPYIS</sequence>
<keyword evidence="1" id="KW-1133">Transmembrane helix</keyword>
<gene>
    <name evidence="2" type="ORF">PHYSODRAFT_522292</name>
</gene>
<feature type="transmembrane region" description="Helical" evidence="1">
    <location>
        <begin position="307"/>
        <end position="326"/>
    </location>
</feature>